<feature type="domain" description="Methyl-accepting transducer" evidence="6">
    <location>
        <begin position="1218"/>
        <end position="1454"/>
    </location>
</feature>
<organism evidence="8">
    <name type="scientific">Candidatus Methanophaga sp. ANME-1 ERB7</name>
    <dbReference type="NCBI Taxonomy" id="2759913"/>
    <lineage>
        <taxon>Archaea</taxon>
        <taxon>Methanobacteriati</taxon>
        <taxon>Methanobacteriota</taxon>
        <taxon>Stenosarchaea group</taxon>
        <taxon>Methanomicrobia</taxon>
        <taxon>Candidatus Methanophagales</taxon>
        <taxon>Candidatus Methanophagaceae</taxon>
        <taxon>Candidatus Methanophaga</taxon>
    </lineage>
</organism>
<feature type="domain" description="HAMP" evidence="7">
    <location>
        <begin position="595"/>
        <end position="647"/>
    </location>
</feature>
<dbReference type="Pfam" id="PF00015">
    <property type="entry name" value="MCPsignal"/>
    <property type="match status" value="1"/>
</dbReference>
<feature type="domain" description="HAMP" evidence="7">
    <location>
        <begin position="1147"/>
        <end position="1199"/>
    </location>
</feature>
<feature type="region of interest" description="Disordered" evidence="5">
    <location>
        <begin position="19"/>
        <end position="39"/>
    </location>
</feature>
<evidence type="ECO:0000259" key="6">
    <source>
        <dbReference type="PROSITE" id="PS50111"/>
    </source>
</evidence>
<evidence type="ECO:0000256" key="4">
    <source>
        <dbReference type="PROSITE-ProRule" id="PRU00284"/>
    </source>
</evidence>
<feature type="domain" description="HAMP" evidence="7">
    <location>
        <begin position="411"/>
        <end position="463"/>
    </location>
</feature>
<feature type="domain" description="HAMP" evidence="7">
    <location>
        <begin position="47"/>
        <end position="95"/>
    </location>
</feature>
<dbReference type="InterPro" id="IPR003660">
    <property type="entry name" value="HAMP_dom"/>
</dbReference>
<feature type="domain" description="HAMP" evidence="7">
    <location>
        <begin position="227"/>
        <end position="279"/>
    </location>
</feature>
<evidence type="ECO:0000313" key="8">
    <source>
        <dbReference type="EMBL" id="QNO58067.1"/>
    </source>
</evidence>
<name>A0A7G9ZCT3_9EURY</name>
<dbReference type="PANTHER" id="PTHR45339:SF1">
    <property type="entry name" value="HYBRID SIGNAL TRANSDUCTION HISTIDINE KINASE J"/>
    <property type="match status" value="1"/>
</dbReference>
<evidence type="ECO:0000256" key="2">
    <source>
        <dbReference type="ARBA" id="ARBA00023012"/>
    </source>
</evidence>
<evidence type="ECO:0000259" key="7">
    <source>
        <dbReference type="PROSITE" id="PS50885"/>
    </source>
</evidence>
<dbReference type="Pfam" id="PF00672">
    <property type="entry name" value="HAMP"/>
    <property type="match status" value="6"/>
</dbReference>
<dbReference type="PROSITE" id="PS50885">
    <property type="entry name" value="HAMP"/>
    <property type="match status" value="12"/>
</dbReference>
<protein>
    <submittedName>
        <fullName evidence="8">Chromosome partition protein Smc</fullName>
    </submittedName>
</protein>
<evidence type="ECO:0000256" key="5">
    <source>
        <dbReference type="SAM" id="MobiDB-lite"/>
    </source>
</evidence>
<dbReference type="SMART" id="SM00304">
    <property type="entry name" value="HAMP"/>
    <property type="match status" value="12"/>
</dbReference>
<dbReference type="GO" id="GO:0016020">
    <property type="term" value="C:membrane"/>
    <property type="evidence" value="ECO:0007669"/>
    <property type="project" value="InterPro"/>
</dbReference>
<dbReference type="CDD" id="cd06225">
    <property type="entry name" value="HAMP"/>
    <property type="match status" value="12"/>
</dbReference>
<keyword evidence="4" id="KW-0807">Transducer</keyword>
<feature type="domain" description="HAMP" evidence="7">
    <location>
        <begin position="319"/>
        <end position="371"/>
    </location>
</feature>
<dbReference type="FunFam" id="1.20.120.1530:FF:000002">
    <property type="entry name" value="Two-component osmosensing histidine kinase"/>
    <property type="match status" value="1"/>
</dbReference>
<dbReference type="SUPFAM" id="SSF58104">
    <property type="entry name" value="Methyl-accepting chemotaxis protein (MCP) signaling domain"/>
    <property type="match status" value="5"/>
</dbReference>
<dbReference type="EMBL" id="MT631712">
    <property type="protein sequence ID" value="QNO58067.1"/>
    <property type="molecule type" value="Genomic_DNA"/>
</dbReference>
<proteinExistence type="inferred from homology"/>
<dbReference type="CDD" id="cd11386">
    <property type="entry name" value="MCP_signal"/>
    <property type="match status" value="1"/>
</dbReference>
<dbReference type="Gene3D" id="1.10.287.950">
    <property type="entry name" value="Methyl-accepting chemotaxis protein"/>
    <property type="match status" value="1"/>
</dbReference>
<reference evidence="8" key="1">
    <citation type="submission" date="2020-06" db="EMBL/GenBank/DDBJ databases">
        <title>Unique genomic features of the anaerobic methanotrophic archaea.</title>
        <authorList>
            <person name="Chadwick G.L."/>
            <person name="Skennerton C.T."/>
            <person name="Laso-Perez R."/>
            <person name="Leu A.O."/>
            <person name="Speth D.R."/>
            <person name="Yu H."/>
            <person name="Morgan-Lang C."/>
            <person name="Hatzenpichler R."/>
            <person name="Goudeau D."/>
            <person name="Malmstrom R."/>
            <person name="Brazelton W.J."/>
            <person name="Woyke T."/>
            <person name="Hallam S.J."/>
            <person name="Tyson G.W."/>
            <person name="Wegener G."/>
            <person name="Boetius A."/>
            <person name="Orphan V."/>
        </authorList>
    </citation>
    <scope>NUCLEOTIDE SEQUENCE</scope>
</reference>
<feature type="compositionally biased region" description="Basic and acidic residues" evidence="5">
    <location>
        <begin position="21"/>
        <end position="39"/>
    </location>
</feature>
<evidence type="ECO:0000256" key="3">
    <source>
        <dbReference type="ARBA" id="ARBA00029447"/>
    </source>
</evidence>
<gene>
    <name evidence="8" type="primary">smc</name>
    <name evidence="8" type="ORF">BLAHKPKO_00031</name>
</gene>
<feature type="domain" description="HAMP" evidence="7">
    <location>
        <begin position="871"/>
        <end position="923"/>
    </location>
</feature>
<dbReference type="PANTHER" id="PTHR45339">
    <property type="entry name" value="HYBRID SIGNAL TRANSDUCTION HISTIDINE KINASE J"/>
    <property type="match status" value="1"/>
</dbReference>
<comment type="similarity">
    <text evidence="3">Belongs to the methyl-accepting chemotaxis (MCP) protein family.</text>
</comment>
<dbReference type="Gene3D" id="1.20.120.1530">
    <property type="match status" value="6"/>
</dbReference>
<dbReference type="InterPro" id="IPR004089">
    <property type="entry name" value="MCPsignal_dom"/>
</dbReference>
<feature type="domain" description="HAMP" evidence="7">
    <location>
        <begin position="963"/>
        <end position="1015"/>
    </location>
</feature>
<feature type="domain" description="HAMP" evidence="7">
    <location>
        <begin position="687"/>
        <end position="739"/>
    </location>
</feature>
<feature type="domain" description="HAMP" evidence="7">
    <location>
        <begin position="779"/>
        <end position="831"/>
    </location>
</feature>
<dbReference type="PROSITE" id="PS50111">
    <property type="entry name" value="CHEMOTAXIS_TRANSDUC_2"/>
    <property type="match status" value="1"/>
</dbReference>
<feature type="domain" description="HAMP" evidence="7">
    <location>
        <begin position="503"/>
        <end position="555"/>
    </location>
</feature>
<keyword evidence="2" id="KW-0902">Two-component regulatory system</keyword>
<evidence type="ECO:0000256" key="1">
    <source>
        <dbReference type="ARBA" id="ARBA00022553"/>
    </source>
</evidence>
<keyword evidence="1" id="KW-0597">Phosphoprotein</keyword>
<sequence>MVKDKIRKPGRKALFEDVEENREKEVGGRVEGEKVGKRETEEEYRERQLRRLLETMDAFKNGDFTIRLPKERYDIYGELADSYNKMAEMTGGVTTEMSRVAKVAGTEGKLAEHASVPGVAGSWKDVVDTLNGLIDAVSKFTLEMRRILDNISRGNLTEKFAIPVAGDFKVMSDTVNKTVDSFNLIGGEVSRVTREVGVEGKLGAQGEVPGVAGAWKELNDNVNTLAANVTDQMRDIAKVSTAIADGDLTQKITVDVKGEIRQLKDNINGMVDRLNLIGGEVSRVTREVGVEGKLGAQGEVPGVAGAWKELNDNVNTLAANVTDQMRDIAKVSTAIADGDLTQKITVDVKGEIRQLKDNINGMVDRLNLIGGEVSRVTREVGVEGKLGAQGEVPGVAGAWKELNDNVNTLAANVTDQMRDIAKVSTAIADGDLTQKITVDVKGEIRQLKDNINGMVDRLNLIGGEVSRVTREVGVEGKLGAQGEVPGVAGAWKELNDNVNTLAANVTDQMRDIAKVSTAIADGDLTQKITVDVKGEIRQLKDNINGMVDRLNLIGGEVSRVTREVGVEGELGAHGEVPGVAGAWKELNDNVNALAANVTNQVRDIAKVSTAIANGDLTQKITVEVKGEIQQLKDNINGMVDRLNLIGSEVSRVTREVGVEGNLGTQGEVPGVAGAWKELTDNVNTLAANVTDQMRDIAKVSTAIADGDLTRKISVDVKGEILQLKDNINGMVDRLNLIGGEVARVAREVGVEGKLGTQGEVPGVAGAWKELTDNVNMLAANLTNQVRDIAKVATALADGDLTQKITVESKGELLQLKETINGMVDKLNLIGGEVSRVTREVGVEGKLGTQGEVPGIAGAWKELTDNVNMLAANLRIQVTDIAKVATALADGDLTQKVTVDAKGDIQQLKETINRMVEKVNLIGGEVSRVTREVGVEGKLGAQGEVPGIAGTWKELTDNVNMLSANLRIQVTDIAKVANALANGDLTQKVTVDAKGDIQQLKETINRMVEKVNLIGGEVSRVTREVGVEGKLGAQGEVPGIAGTWKELTDNVNMLSANLRIQVTDIAKVANALADGDLTQKVTVDAKGDIQQLKETINRMVEKVNLIGGEVSRVTREVGVEGKLGAQGEVPGIAGTWKELTDNVNMLSANLKNQVGDIAKVAIVLANGDLTQKVTVDAKGDILQLKETINSMVDSLNVLVARVRDSANTVASSAQGIAATGTEMSTSTTQVAASVEQIAKGAQDQAEKTDAASGAVERISKAAIEVADRGDEVNRAASAANKSAQTGLRTVDKVVKSMQGISDVAEKTSTTVETMAQRGEEIAMTLGVITDIASQTNLLALNAAIEAARAGEAGRGFAVVAEEIRKLAEKSRKSVGEIAELVKSIQEETVSASEAAKTMTESVTSGREATDKSSAALDNISFTMKETSNVALVISDAAAQQKTSIESVVKMVEGISTIAEETAAGSEQSSASAHELTSAMEDLTTSGQELVRIAAELQDAVARFKLSGETEEFKAAKKSV</sequence>
<dbReference type="Pfam" id="PF18947">
    <property type="entry name" value="HAMP_2"/>
    <property type="match status" value="7"/>
</dbReference>
<accession>A0A7G9ZCT3</accession>
<dbReference type="SMART" id="SM00283">
    <property type="entry name" value="MA"/>
    <property type="match status" value="1"/>
</dbReference>
<feature type="domain" description="HAMP" evidence="7">
    <location>
        <begin position="1055"/>
        <end position="1107"/>
    </location>
</feature>
<dbReference type="GO" id="GO:0000160">
    <property type="term" value="P:phosphorelay signal transduction system"/>
    <property type="evidence" value="ECO:0007669"/>
    <property type="project" value="UniProtKB-KW"/>
</dbReference>